<evidence type="ECO:0000313" key="2">
    <source>
        <dbReference type="Proteomes" id="UP000828941"/>
    </source>
</evidence>
<accession>A0ACB9KG79</accession>
<gene>
    <name evidence="1" type="ORF">L6164_035885</name>
</gene>
<comment type="caution">
    <text evidence="1">The sequence shown here is derived from an EMBL/GenBank/DDBJ whole genome shotgun (WGS) entry which is preliminary data.</text>
</comment>
<organism evidence="1 2">
    <name type="scientific">Bauhinia variegata</name>
    <name type="common">Purple orchid tree</name>
    <name type="synonym">Phanera variegata</name>
    <dbReference type="NCBI Taxonomy" id="167791"/>
    <lineage>
        <taxon>Eukaryota</taxon>
        <taxon>Viridiplantae</taxon>
        <taxon>Streptophyta</taxon>
        <taxon>Embryophyta</taxon>
        <taxon>Tracheophyta</taxon>
        <taxon>Spermatophyta</taxon>
        <taxon>Magnoliopsida</taxon>
        <taxon>eudicotyledons</taxon>
        <taxon>Gunneridae</taxon>
        <taxon>Pentapetalae</taxon>
        <taxon>rosids</taxon>
        <taxon>fabids</taxon>
        <taxon>Fabales</taxon>
        <taxon>Fabaceae</taxon>
        <taxon>Cercidoideae</taxon>
        <taxon>Cercideae</taxon>
        <taxon>Bauhiniinae</taxon>
        <taxon>Bauhinia</taxon>
    </lineage>
</organism>
<name>A0ACB9KG79_BAUVA</name>
<protein>
    <submittedName>
        <fullName evidence="1">Uncharacterized protein</fullName>
    </submittedName>
</protein>
<proteinExistence type="predicted"/>
<evidence type="ECO:0000313" key="1">
    <source>
        <dbReference type="EMBL" id="KAI4295887.1"/>
    </source>
</evidence>
<reference evidence="1 2" key="1">
    <citation type="journal article" date="2022" name="DNA Res.">
        <title>Chromosomal-level genome assembly of the orchid tree Bauhinia variegata (Leguminosae; Cercidoideae) supports the allotetraploid origin hypothesis of Bauhinia.</title>
        <authorList>
            <person name="Zhong Y."/>
            <person name="Chen Y."/>
            <person name="Zheng D."/>
            <person name="Pang J."/>
            <person name="Liu Y."/>
            <person name="Luo S."/>
            <person name="Meng S."/>
            <person name="Qian L."/>
            <person name="Wei D."/>
            <person name="Dai S."/>
            <person name="Zhou R."/>
        </authorList>
    </citation>
    <scope>NUCLEOTIDE SEQUENCE [LARGE SCALE GENOMIC DNA]</scope>
    <source>
        <strain evidence="1">BV-YZ2020</strain>
    </source>
</reference>
<dbReference type="Proteomes" id="UP000828941">
    <property type="component" value="Chromosome 14"/>
</dbReference>
<sequence length="118" mass="13154">MGNCCGQHKRTSSMEWGGEDWGSLTSSSKSDTELNTWEAERESLLGALKASSDENGKLKIRISKKELEDLMAAGKTEKWQQQGLSMEQVLLLLINASGRADEHHGQWRPVLRSIPEVN</sequence>
<dbReference type="EMBL" id="CM039439">
    <property type="protein sequence ID" value="KAI4295887.1"/>
    <property type="molecule type" value="Genomic_DNA"/>
</dbReference>
<keyword evidence="2" id="KW-1185">Reference proteome</keyword>